<dbReference type="Proteomes" id="UP001139451">
    <property type="component" value="Unassembled WGS sequence"/>
</dbReference>
<name>A0A9X2HGE0_9SPHN</name>
<evidence type="ECO:0000313" key="2">
    <source>
        <dbReference type="EMBL" id="MCP3729052.1"/>
    </source>
</evidence>
<keyword evidence="1" id="KW-1133">Transmembrane helix</keyword>
<keyword evidence="1" id="KW-0812">Transmembrane</keyword>
<proteinExistence type="predicted"/>
<evidence type="ECO:0008006" key="4">
    <source>
        <dbReference type="Google" id="ProtNLM"/>
    </source>
</evidence>
<keyword evidence="3" id="KW-1185">Reference proteome</keyword>
<dbReference type="RefSeq" id="WP_254291040.1">
    <property type="nucleotide sequence ID" value="NZ_JAMLDX010000001.1"/>
</dbReference>
<organism evidence="2 3">
    <name type="scientific">Sphingomonas tagetis</name>
    <dbReference type="NCBI Taxonomy" id="2949092"/>
    <lineage>
        <taxon>Bacteria</taxon>
        <taxon>Pseudomonadati</taxon>
        <taxon>Pseudomonadota</taxon>
        <taxon>Alphaproteobacteria</taxon>
        <taxon>Sphingomonadales</taxon>
        <taxon>Sphingomonadaceae</taxon>
        <taxon>Sphingomonas</taxon>
    </lineage>
</organism>
<evidence type="ECO:0000256" key="1">
    <source>
        <dbReference type="SAM" id="Phobius"/>
    </source>
</evidence>
<evidence type="ECO:0000313" key="3">
    <source>
        <dbReference type="Proteomes" id="UP001139451"/>
    </source>
</evidence>
<feature type="transmembrane region" description="Helical" evidence="1">
    <location>
        <begin position="36"/>
        <end position="54"/>
    </location>
</feature>
<accession>A0A9X2HGE0</accession>
<dbReference type="AlphaFoldDB" id="A0A9X2HGE0"/>
<protein>
    <recommendedName>
        <fullName evidence="4">Transmembrane protein</fullName>
    </recommendedName>
</protein>
<reference evidence="2" key="1">
    <citation type="submission" date="2022-05" db="EMBL/GenBank/DDBJ databases">
        <title>Sphingomonas sp. strain MG17 Genome sequencing and assembly.</title>
        <authorList>
            <person name="Kim I."/>
        </authorList>
    </citation>
    <scope>NUCLEOTIDE SEQUENCE</scope>
    <source>
        <strain evidence="2">MG17</strain>
    </source>
</reference>
<dbReference type="EMBL" id="JAMLDX010000001">
    <property type="protein sequence ID" value="MCP3729052.1"/>
    <property type="molecule type" value="Genomic_DNA"/>
</dbReference>
<gene>
    <name evidence="2" type="ORF">M9978_01300</name>
</gene>
<comment type="caution">
    <text evidence="2">The sequence shown here is derived from an EMBL/GenBank/DDBJ whole genome shotgun (WGS) entry which is preliminary data.</text>
</comment>
<sequence>MRREATLDRRTAGHPFRRRMPQVRAMVQKREDDSDLKLFATSFVAFFVCFYTFLL</sequence>
<keyword evidence="1" id="KW-0472">Membrane</keyword>